<keyword evidence="2" id="KW-1185">Reference proteome</keyword>
<reference evidence="2" key="1">
    <citation type="journal article" date="2020" name="Appl. Environ. Microbiol.">
        <title>Diazotrophic Anaeromyxobacter Isolates from Soils.</title>
        <authorList>
            <person name="Masuda Y."/>
            <person name="Yamanaka H."/>
            <person name="Xu Z.X."/>
            <person name="Shiratori Y."/>
            <person name="Aono T."/>
            <person name="Amachi S."/>
            <person name="Senoo K."/>
            <person name="Itoh H."/>
        </authorList>
    </citation>
    <scope>NUCLEOTIDE SEQUENCE [LARGE SCALE GENOMIC DNA]</scope>
    <source>
        <strain evidence="2">R267</strain>
    </source>
</reference>
<accession>A0A7I9VSB5</accession>
<evidence type="ECO:0000313" key="1">
    <source>
        <dbReference type="EMBL" id="GEJ59344.1"/>
    </source>
</evidence>
<name>A0A7I9VSB5_9BACT</name>
<comment type="caution">
    <text evidence="1">The sequence shown here is derived from an EMBL/GenBank/DDBJ whole genome shotgun (WGS) entry which is preliminary data.</text>
</comment>
<dbReference type="RefSeq" id="WP_176068747.1">
    <property type="nucleotide sequence ID" value="NZ_BJTG01000013.1"/>
</dbReference>
<gene>
    <name evidence="1" type="ORF">AMYX_40850</name>
</gene>
<sequence>MKKSRRSAVAKLPKKIVTTLGDLVSAAYEAADGFGRQRIERAANILSAPQLARRMDRHLKFV</sequence>
<protein>
    <submittedName>
        <fullName evidence="1">Uncharacterized protein</fullName>
    </submittedName>
</protein>
<proteinExistence type="predicted"/>
<dbReference type="Proteomes" id="UP000503640">
    <property type="component" value="Unassembled WGS sequence"/>
</dbReference>
<organism evidence="1 2">
    <name type="scientific">Anaeromyxobacter diazotrophicus</name>
    <dbReference type="NCBI Taxonomy" id="2590199"/>
    <lineage>
        <taxon>Bacteria</taxon>
        <taxon>Pseudomonadati</taxon>
        <taxon>Myxococcota</taxon>
        <taxon>Myxococcia</taxon>
        <taxon>Myxococcales</taxon>
        <taxon>Cystobacterineae</taxon>
        <taxon>Anaeromyxobacteraceae</taxon>
        <taxon>Anaeromyxobacter</taxon>
    </lineage>
</organism>
<dbReference type="EMBL" id="BJTG01000013">
    <property type="protein sequence ID" value="GEJ59344.1"/>
    <property type="molecule type" value="Genomic_DNA"/>
</dbReference>
<evidence type="ECO:0000313" key="2">
    <source>
        <dbReference type="Proteomes" id="UP000503640"/>
    </source>
</evidence>
<dbReference type="AlphaFoldDB" id="A0A7I9VSB5"/>